<keyword evidence="2" id="KW-1185">Reference proteome</keyword>
<name>A0A385SFL8_9BACT</name>
<gene>
    <name evidence="1" type="ORF">D4L85_07975</name>
</gene>
<dbReference type="RefSeq" id="WP_119753833.1">
    <property type="nucleotide sequence ID" value="NZ_CP032382.1"/>
</dbReference>
<dbReference type="PANTHER" id="PTHR21174">
    <property type="match status" value="1"/>
</dbReference>
<dbReference type="Gene3D" id="1.10.3210.10">
    <property type="entry name" value="Hypothetical protein af1432"/>
    <property type="match status" value="1"/>
</dbReference>
<dbReference type="OrthoDB" id="9808993at2"/>
<dbReference type="PANTHER" id="PTHR21174:SF0">
    <property type="entry name" value="HD PHOSPHOHYDROLASE FAMILY PROTEIN-RELATED"/>
    <property type="match status" value="1"/>
</dbReference>
<proteinExistence type="predicted"/>
<dbReference type="SUPFAM" id="SSF109604">
    <property type="entry name" value="HD-domain/PDEase-like"/>
    <property type="match status" value="1"/>
</dbReference>
<protein>
    <recommendedName>
        <fullName evidence="3">Metal-dependent HD superfamily phosphohydrolase</fullName>
    </recommendedName>
</protein>
<dbReference type="AlphaFoldDB" id="A0A385SFL8"/>
<dbReference type="KEGG" id="chk:D4L85_07975"/>
<sequence length="205" mass="23693">MMIGELFIATASKVTSDASLVQSFWAEIGKQYSHRSRRYHTLAHLEKMTAELVMVKEQIEDFDAVVFAIVYHDVVYNATKKDNEEKSAELARKRLTSLSYSLSAIDRVAAHILATKSHHISEDNDTNLFTDADLSVLGAPWEAYREYYQQIRKEYAIYPDLLYKPGRRKVLQHFLDLPAIFKTQAFQTRYEGPARENLVRELETL</sequence>
<reference evidence="2" key="1">
    <citation type="submission" date="2018-09" db="EMBL/GenBank/DDBJ databases">
        <title>Chryseolinea sp. KIS68-18 isolated from soil.</title>
        <authorList>
            <person name="Weon H.-Y."/>
            <person name="Kwon S.-W."/>
            <person name="Lee S.A."/>
        </authorList>
    </citation>
    <scope>NUCLEOTIDE SEQUENCE [LARGE SCALE GENOMIC DNA]</scope>
    <source>
        <strain evidence="2">KIS68-18</strain>
    </source>
</reference>
<dbReference type="Proteomes" id="UP000266183">
    <property type="component" value="Chromosome"/>
</dbReference>
<organism evidence="1 2">
    <name type="scientific">Chryseolinea soli</name>
    <dbReference type="NCBI Taxonomy" id="2321403"/>
    <lineage>
        <taxon>Bacteria</taxon>
        <taxon>Pseudomonadati</taxon>
        <taxon>Bacteroidota</taxon>
        <taxon>Cytophagia</taxon>
        <taxon>Cytophagales</taxon>
        <taxon>Fulvivirgaceae</taxon>
        <taxon>Chryseolinea</taxon>
    </lineage>
</organism>
<accession>A0A385SFL8</accession>
<dbReference type="EMBL" id="CP032382">
    <property type="protein sequence ID" value="AYB30523.1"/>
    <property type="molecule type" value="Genomic_DNA"/>
</dbReference>
<dbReference type="PIRSF" id="PIRSF035170">
    <property type="entry name" value="HD_phosphohydro"/>
    <property type="match status" value="1"/>
</dbReference>
<evidence type="ECO:0000313" key="2">
    <source>
        <dbReference type="Proteomes" id="UP000266183"/>
    </source>
</evidence>
<evidence type="ECO:0000313" key="1">
    <source>
        <dbReference type="EMBL" id="AYB30523.1"/>
    </source>
</evidence>
<evidence type="ECO:0008006" key="3">
    <source>
        <dbReference type="Google" id="ProtNLM"/>
    </source>
</evidence>
<dbReference type="InterPro" id="IPR009218">
    <property type="entry name" value="HD_phosphohydro"/>
</dbReference>